<dbReference type="InterPro" id="IPR050358">
    <property type="entry name" value="RSE1/DDB1/CFT1"/>
</dbReference>
<dbReference type="Pfam" id="PF10433">
    <property type="entry name" value="Beta-prop_RSE1_1st"/>
    <property type="match status" value="1"/>
</dbReference>
<feature type="region of interest" description="Disordered" evidence="10">
    <location>
        <begin position="449"/>
        <end position="481"/>
    </location>
</feature>
<accession>A0A6A5ZHL9</accession>
<comment type="similarity">
    <text evidence="6">Belongs to the CFT1 family.</text>
</comment>
<evidence type="ECO:0000256" key="5">
    <source>
        <dbReference type="ARBA" id="ARBA00037232"/>
    </source>
</evidence>
<keyword evidence="3" id="KW-0694">RNA-binding</keyword>
<dbReference type="OrthoDB" id="6109at2759"/>
<evidence type="ECO:0000256" key="2">
    <source>
        <dbReference type="ARBA" id="ARBA00022664"/>
    </source>
</evidence>
<evidence type="ECO:0000256" key="1">
    <source>
        <dbReference type="ARBA" id="ARBA00004123"/>
    </source>
</evidence>
<keyword evidence="2" id="KW-0507">mRNA processing</keyword>
<dbReference type="GO" id="GO:0003723">
    <property type="term" value="F:RNA binding"/>
    <property type="evidence" value="ECO:0007669"/>
    <property type="project" value="UniProtKB-KW"/>
</dbReference>
<feature type="domain" description="RSE1/DDB1/CPSF1 C-terminal" evidence="11">
    <location>
        <begin position="1025"/>
        <end position="1370"/>
    </location>
</feature>
<dbReference type="Pfam" id="PF03178">
    <property type="entry name" value="CPSF_A"/>
    <property type="match status" value="1"/>
</dbReference>
<dbReference type="GO" id="GO:0006397">
    <property type="term" value="P:mRNA processing"/>
    <property type="evidence" value="ECO:0007669"/>
    <property type="project" value="UniProtKB-KW"/>
</dbReference>
<proteinExistence type="inferred from homology"/>
<evidence type="ECO:0000256" key="8">
    <source>
        <dbReference type="ARBA" id="ARBA00039443"/>
    </source>
</evidence>
<dbReference type="InterPro" id="IPR018846">
    <property type="entry name" value="Beta-prop_RSE1/DDB1/CPSF1_1st"/>
</dbReference>
<comment type="subcellular location">
    <subcellularLocation>
        <location evidence="1">Nucleus</location>
    </subcellularLocation>
</comment>
<comment type="function">
    <text evidence="5">RNA-binding component of the cleavage and polyadenylation factor (CPF) complex, which plays a key role in polyadenylation-dependent pre-mRNA 3'-end formation and cooperates with cleavage factors including the CFIA complex and NAB4/CFIB. Involved in poly(A) site recognition. May be involved in coupling transcription termination and mRNA 3'-end formation.</text>
</comment>
<organism evidence="14 15">
    <name type="scientific">Lophiotrema nucula</name>
    <dbReference type="NCBI Taxonomy" id="690887"/>
    <lineage>
        <taxon>Eukaryota</taxon>
        <taxon>Fungi</taxon>
        <taxon>Dikarya</taxon>
        <taxon>Ascomycota</taxon>
        <taxon>Pezizomycotina</taxon>
        <taxon>Dothideomycetes</taxon>
        <taxon>Pleosporomycetidae</taxon>
        <taxon>Pleosporales</taxon>
        <taxon>Lophiotremataceae</taxon>
        <taxon>Lophiotrema</taxon>
    </lineage>
</organism>
<evidence type="ECO:0000256" key="7">
    <source>
        <dbReference type="ARBA" id="ARBA00039187"/>
    </source>
</evidence>
<protein>
    <recommendedName>
        <fullName evidence="8">Protein CFT1</fullName>
    </recommendedName>
    <alternativeName>
        <fullName evidence="9">Cleavage factor two protein 1</fullName>
    </alternativeName>
    <alternativeName>
        <fullName evidence="7">Protein cft1</fullName>
    </alternativeName>
</protein>
<evidence type="ECO:0000259" key="11">
    <source>
        <dbReference type="Pfam" id="PF03178"/>
    </source>
</evidence>
<feature type="domain" description="RSE1/DDB1/CPSF1 first beta-propeller" evidence="12">
    <location>
        <begin position="75"/>
        <end position="441"/>
    </location>
</feature>
<evidence type="ECO:0000313" key="14">
    <source>
        <dbReference type="EMBL" id="KAF2118574.1"/>
    </source>
</evidence>
<dbReference type="Gene3D" id="2.130.10.10">
    <property type="entry name" value="YVTN repeat-like/Quinoprotein amine dehydrogenase"/>
    <property type="match status" value="2"/>
</dbReference>
<feature type="compositionally biased region" description="Acidic residues" evidence="10">
    <location>
        <begin position="458"/>
        <end position="479"/>
    </location>
</feature>
<evidence type="ECO:0000313" key="15">
    <source>
        <dbReference type="Proteomes" id="UP000799770"/>
    </source>
</evidence>
<dbReference type="EMBL" id="ML977317">
    <property type="protein sequence ID" value="KAF2118574.1"/>
    <property type="molecule type" value="Genomic_DNA"/>
</dbReference>
<dbReference type="Proteomes" id="UP000799770">
    <property type="component" value="Unassembled WGS sequence"/>
</dbReference>
<keyword evidence="15" id="KW-1185">Reference proteome</keyword>
<dbReference type="InterPro" id="IPR004871">
    <property type="entry name" value="RSE1/DDB1/CPSF1_C"/>
</dbReference>
<evidence type="ECO:0000256" key="9">
    <source>
        <dbReference type="ARBA" id="ARBA00041264"/>
    </source>
</evidence>
<dbReference type="InterPro" id="IPR015943">
    <property type="entry name" value="WD40/YVTN_repeat-like_dom_sf"/>
</dbReference>
<reference evidence="14" key="1">
    <citation type="journal article" date="2020" name="Stud. Mycol.">
        <title>101 Dothideomycetes genomes: a test case for predicting lifestyles and emergence of pathogens.</title>
        <authorList>
            <person name="Haridas S."/>
            <person name="Albert R."/>
            <person name="Binder M."/>
            <person name="Bloem J."/>
            <person name="Labutti K."/>
            <person name="Salamov A."/>
            <person name="Andreopoulos B."/>
            <person name="Baker S."/>
            <person name="Barry K."/>
            <person name="Bills G."/>
            <person name="Bluhm B."/>
            <person name="Cannon C."/>
            <person name="Castanera R."/>
            <person name="Culley D."/>
            <person name="Daum C."/>
            <person name="Ezra D."/>
            <person name="Gonzalez J."/>
            <person name="Henrissat B."/>
            <person name="Kuo A."/>
            <person name="Liang C."/>
            <person name="Lipzen A."/>
            <person name="Lutzoni F."/>
            <person name="Magnuson J."/>
            <person name="Mondo S."/>
            <person name="Nolan M."/>
            <person name="Ohm R."/>
            <person name="Pangilinan J."/>
            <person name="Park H.-J."/>
            <person name="Ramirez L."/>
            <person name="Alfaro M."/>
            <person name="Sun H."/>
            <person name="Tritt A."/>
            <person name="Yoshinaga Y."/>
            <person name="Zwiers L.-H."/>
            <person name="Turgeon B."/>
            <person name="Goodwin S."/>
            <person name="Spatafora J."/>
            <person name="Crous P."/>
            <person name="Grigoriev I."/>
        </authorList>
    </citation>
    <scope>NUCLEOTIDE SEQUENCE</scope>
    <source>
        <strain evidence="14">CBS 627.86</strain>
    </source>
</reference>
<feature type="domain" description="RSE1/DDB1/CPSF1 second beta-propeller" evidence="13">
    <location>
        <begin position="566"/>
        <end position="955"/>
    </location>
</feature>
<evidence type="ECO:0000256" key="3">
    <source>
        <dbReference type="ARBA" id="ARBA00022884"/>
    </source>
</evidence>
<evidence type="ECO:0000256" key="4">
    <source>
        <dbReference type="ARBA" id="ARBA00023242"/>
    </source>
</evidence>
<name>A0A6A5ZHL9_9PLEO</name>
<dbReference type="InterPro" id="IPR058543">
    <property type="entry name" value="Beta-prop_RSE1/DDB1/CPSF1_2nd"/>
</dbReference>
<dbReference type="GO" id="GO:0005634">
    <property type="term" value="C:nucleus"/>
    <property type="evidence" value="ECO:0007669"/>
    <property type="project" value="UniProtKB-SubCell"/>
</dbReference>
<dbReference type="Pfam" id="PF23726">
    <property type="entry name" value="Beta-prop_RSE1_2nd"/>
    <property type="match status" value="1"/>
</dbReference>
<evidence type="ECO:0000256" key="10">
    <source>
        <dbReference type="SAM" id="MobiDB-lite"/>
    </source>
</evidence>
<dbReference type="PANTHER" id="PTHR10644">
    <property type="entry name" value="DNA REPAIR/RNA PROCESSING CPSF FAMILY"/>
    <property type="match status" value="1"/>
</dbReference>
<keyword evidence="4" id="KW-0539">Nucleus</keyword>
<dbReference type="FunFam" id="2.130.10.10:FF:000788">
    <property type="entry name" value="mRNA cleavage and polyadenylation factor subunit"/>
    <property type="match status" value="1"/>
</dbReference>
<dbReference type="FunFam" id="2.130.10.10:FF:000625">
    <property type="entry name" value="mRNA cleavage and polyadenylation factor subunit"/>
    <property type="match status" value="1"/>
</dbReference>
<gene>
    <name evidence="14" type="ORF">BDV96DRAFT_488580</name>
</gene>
<evidence type="ECO:0000259" key="13">
    <source>
        <dbReference type="Pfam" id="PF23726"/>
    </source>
</evidence>
<evidence type="ECO:0000259" key="12">
    <source>
        <dbReference type="Pfam" id="PF10433"/>
    </source>
</evidence>
<evidence type="ECO:0000256" key="6">
    <source>
        <dbReference type="ARBA" id="ARBA00038304"/>
    </source>
</evidence>
<sequence>MQCYTELAPPTAVSHALNLPFLTSKAHNLVVAKNSLLQVFETKSTTTEVASDGVDAAGNAAPNFDTEAADVPLQRTENTGKLVLVGEFPLAGTVISLARIKVLGTKSKGEALLVAFRDAKLSLVEWDPETYSLHTISIHYYENPELLGAPWAADLKDTHNFLTADPTSRCAALKFGVHHLAILPFRQPDIAEDEYDSDLEGAPPKAMDMDVVNGQDVHKTPYNSSFVLPLTHLDPLLTQPVHLAFLYEYREPTFGIIASSKVTTPSLIAERRDILTYTVFTLDLEQKASTTLLSIQGLPYDVNKVVPLPLPIGGALLLGANELIHVDQAGKTNGVAVNEFAKTSTSFPLVDQSDLALRLEGCIVEVLSPDTGDLLIVLNDGKIITLTFTLDGRNVSGITLQLVDSAQGGDVLPGRASCASNLGRGRIFVGSEDADSVLLGWASKTQPGRKRSQADIAADSEDSDMDEDEDNDDMDDDLYGDTTTTVKKITSAAAEPTAPGSYTFRIHDVLPSLAPIRDVVLSPTVGDKRAASASSSSPSALAGDILASHGRGKAGAVTVLNRELKPTQLAQSVLASAKGLWAVHAKQQAPEGMITDAGDTEGNLASDAEYDQYLVVCKARDDENDDTVVYQVNGNELEETSKGDFEREEGTTLDVGVLARGTKVVQIMRSEVRTYDSELNMDVIHQMEERPDGEDGEELKIINASFADPYLLVLRDDSTLKIFRADANGDIEELETSLTGQTWLSASLYKSSVDSEVYAFLLTAEQGLRVYAMSNLEEPSYVAEGLGFLPPILTADYKQRASSAKETLTEIIAADLGDSVSKSPYLIARTSGDNLVIYKAYHYPPRPSSEPWTKNLRWTKQAQPHLPRLQTTPNVEDESVRTVNMLKALDNVNGFSAVFLQGANPSFILKEASSLPRVIDLSSKSVKGLTRFHTSGCQRGFAYIDAEDQLRISQLPSQTHYGHLGWAARTMSMGSEIYAVSHHPRGIYVVGTGQTEEFTLPEDTYHYEWAKEDTNFRPHVEQGILKVIDSETWSVIETIVLDPQEEVLCIKTLNLEVSENTHERRPLIAVGTAIVRGEDLATKGNIRIFEVITVVPEPGRPETNKKLRLIVKDEVKGAVSAISDIGSQGFMIMAQGQKCMVRGLKEDGTLLPVAFMDMQCYVTVLKSLPQTNMLLMGDAYKGLWFTGYNEEPYKMLLFGRSRTRLEVMAADFLPFEKSLHIIIADADMNLQVLQFDPENPKSMGGLRLLHKSTFHTGHFPVAMNLLKGSKTMPVVSDFLDGNSTEATQPDNSGAQSLDQILLTTQTGALGLLTPLSESTYRRLSGLSTYLANTLESACGLNPRSYRAVENELGGGGGTRGIVDGTLLLRWGELGKQRQKEGLGRFGAQDDTFAQERDILMGGGLFGRK</sequence>